<dbReference type="Proteomes" id="UP000823749">
    <property type="component" value="Chromosome 8"/>
</dbReference>
<gene>
    <name evidence="1" type="ORF">RHGRI_022606</name>
</gene>
<reference evidence="1" key="1">
    <citation type="submission" date="2020-08" db="EMBL/GenBank/DDBJ databases">
        <title>Plant Genome Project.</title>
        <authorList>
            <person name="Zhang R.-G."/>
        </authorList>
    </citation>
    <scope>NUCLEOTIDE SEQUENCE</scope>
    <source>
        <strain evidence="1">WSP0</strain>
        <tissue evidence="1">Leaf</tissue>
    </source>
</reference>
<proteinExistence type="predicted"/>
<evidence type="ECO:0008006" key="3">
    <source>
        <dbReference type="Google" id="ProtNLM"/>
    </source>
</evidence>
<sequence length="212" mass="23633">MFNAQTRQWRSPLISVLFPEEVAQYILSLYVVPQRDVEVELAWEHTKDGCFVEKENGGHARMSDMWECVGDSNVLSPKDYGELRLWALILMWLSAFQGDCCKVDDALAHFLQQNVEEERLSPCIFVTSGAWNSDLMSGTARVRKGKGGTNLMQQVDVIPASSAALAQITPGLQMLEWAINNGIEAVSIHTDCPVFVQGLNKPNKSSSNLQMQ</sequence>
<dbReference type="AlphaFoldDB" id="A0AAV6J064"/>
<comment type="caution">
    <text evidence="1">The sequence shown here is derived from an EMBL/GenBank/DDBJ whole genome shotgun (WGS) entry which is preliminary data.</text>
</comment>
<evidence type="ECO:0000313" key="2">
    <source>
        <dbReference type="Proteomes" id="UP000823749"/>
    </source>
</evidence>
<accession>A0AAV6J064</accession>
<keyword evidence="2" id="KW-1185">Reference proteome</keyword>
<organism evidence="1 2">
    <name type="scientific">Rhododendron griersonianum</name>
    <dbReference type="NCBI Taxonomy" id="479676"/>
    <lineage>
        <taxon>Eukaryota</taxon>
        <taxon>Viridiplantae</taxon>
        <taxon>Streptophyta</taxon>
        <taxon>Embryophyta</taxon>
        <taxon>Tracheophyta</taxon>
        <taxon>Spermatophyta</taxon>
        <taxon>Magnoliopsida</taxon>
        <taxon>eudicotyledons</taxon>
        <taxon>Gunneridae</taxon>
        <taxon>Pentapetalae</taxon>
        <taxon>asterids</taxon>
        <taxon>Ericales</taxon>
        <taxon>Ericaceae</taxon>
        <taxon>Ericoideae</taxon>
        <taxon>Rhodoreae</taxon>
        <taxon>Rhododendron</taxon>
    </lineage>
</organism>
<protein>
    <recommendedName>
        <fullName evidence="3">RNase H type-1 domain-containing protein</fullName>
    </recommendedName>
</protein>
<name>A0AAV6J064_9ERIC</name>
<dbReference type="EMBL" id="JACTNZ010000008">
    <property type="protein sequence ID" value="KAG5534541.1"/>
    <property type="molecule type" value="Genomic_DNA"/>
</dbReference>
<evidence type="ECO:0000313" key="1">
    <source>
        <dbReference type="EMBL" id="KAG5534541.1"/>
    </source>
</evidence>